<dbReference type="EMBL" id="CP064782">
    <property type="protein sequence ID" value="QWT48495.1"/>
    <property type="molecule type" value="Genomic_DNA"/>
</dbReference>
<dbReference type="GO" id="GO:0030145">
    <property type="term" value="F:manganese ion binding"/>
    <property type="evidence" value="ECO:0007669"/>
    <property type="project" value="InterPro"/>
</dbReference>
<sequence>MGLEAGGAPRPGAAGDFPLPEELQPLARLLAATDRPRPPVVEAGVADRGILTPAAVLFPLVCRPEGVSVLLTLRSAHLKDHPGQISFPGGRREPEDTGPHQTALREAREEVGLDPAQVQLFGCLPEYRTSTGFRVTPVVGALRPPLALVPDPFEVAEIFEVPLAFLLDPANRQRHRVMWQGREREYFALPYGKYFIWGATAGMILSLASLLEEGERRL</sequence>
<evidence type="ECO:0000256" key="4">
    <source>
        <dbReference type="ARBA" id="ARBA00022801"/>
    </source>
</evidence>
<evidence type="ECO:0000259" key="8">
    <source>
        <dbReference type="PROSITE" id="PS51462"/>
    </source>
</evidence>
<dbReference type="Proteomes" id="UP000683428">
    <property type="component" value="Chromosome"/>
</dbReference>
<proteinExistence type="predicted"/>
<dbReference type="InterPro" id="IPR000059">
    <property type="entry name" value="NUDIX_hydrolase_NudL_CS"/>
</dbReference>
<dbReference type="PROSITE" id="PS51462">
    <property type="entry name" value="NUDIX"/>
    <property type="match status" value="1"/>
</dbReference>
<dbReference type="GO" id="GO:0009132">
    <property type="term" value="P:nucleoside diphosphate metabolic process"/>
    <property type="evidence" value="ECO:0007669"/>
    <property type="project" value="InterPro"/>
</dbReference>
<dbReference type="Pfam" id="PF00293">
    <property type="entry name" value="NUDIX"/>
    <property type="match status" value="1"/>
</dbReference>
<keyword evidence="4" id="KW-0378">Hydrolase</keyword>
<dbReference type="NCBIfam" id="NF007980">
    <property type="entry name" value="PRK10707.1"/>
    <property type="match status" value="1"/>
</dbReference>
<evidence type="ECO:0000256" key="5">
    <source>
        <dbReference type="ARBA" id="ARBA00022842"/>
    </source>
</evidence>
<reference evidence="9" key="1">
    <citation type="submission" date="2020-11" db="EMBL/GenBank/DDBJ databases">
        <title>Azospira inquinata sp. nov.</title>
        <authorList>
            <person name="Moe W.M."/>
            <person name="Mikes M.C."/>
        </authorList>
    </citation>
    <scope>NUCLEOTIDE SEQUENCE</scope>
    <source>
        <strain evidence="9">Azo-3</strain>
    </source>
</reference>
<keyword evidence="10" id="KW-1185">Reference proteome</keyword>
<dbReference type="PANTHER" id="PTHR12992">
    <property type="entry name" value="NUDIX HYDROLASE"/>
    <property type="match status" value="1"/>
</dbReference>
<evidence type="ECO:0000256" key="3">
    <source>
        <dbReference type="ARBA" id="ARBA00022723"/>
    </source>
</evidence>
<feature type="domain" description="Nudix hydrolase" evidence="8">
    <location>
        <begin position="51"/>
        <end position="182"/>
    </location>
</feature>
<evidence type="ECO:0000256" key="1">
    <source>
        <dbReference type="ARBA" id="ARBA00001936"/>
    </source>
</evidence>
<comment type="cofactor">
    <cofactor evidence="2">
        <name>Mg(2+)</name>
        <dbReference type="ChEBI" id="CHEBI:18420"/>
    </cofactor>
</comment>
<dbReference type="InterPro" id="IPR045121">
    <property type="entry name" value="CoAse"/>
</dbReference>
<evidence type="ECO:0000256" key="6">
    <source>
        <dbReference type="ARBA" id="ARBA00023211"/>
    </source>
</evidence>
<dbReference type="CDD" id="cd03426">
    <property type="entry name" value="NUDIX_CoAse_Nudt7"/>
    <property type="match status" value="1"/>
</dbReference>
<evidence type="ECO:0000313" key="10">
    <source>
        <dbReference type="Proteomes" id="UP000683428"/>
    </source>
</evidence>
<organism evidence="9 10">
    <name type="scientific">Azospira inquinata</name>
    <dbReference type="NCBI Taxonomy" id="2785627"/>
    <lineage>
        <taxon>Bacteria</taxon>
        <taxon>Pseudomonadati</taxon>
        <taxon>Pseudomonadota</taxon>
        <taxon>Betaproteobacteria</taxon>
        <taxon>Rhodocyclales</taxon>
        <taxon>Rhodocyclaceae</taxon>
        <taxon>Azospira</taxon>
    </lineage>
</organism>
<accession>A0A975XU83</accession>
<evidence type="ECO:0000313" key="9">
    <source>
        <dbReference type="EMBL" id="QWT48495.1"/>
    </source>
</evidence>
<gene>
    <name evidence="9" type="ORF">Azoinq_11615</name>
</gene>
<protein>
    <submittedName>
        <fullName evidence="9">CoA pyrophosphatase</fullName>
    </submittedName>
</protein>
<dbReference type="RefSeq" id="WP_216128903.1">
    <property type="nucleotide sequence ID" value="NZ_CP064782.1"/>
</dbReference>
<dbReference type="PANTHER" id="PTHR12992:SF11">
    <property type="entry name" value="MITOCHONDRIAL COENZYME A DIPHOSPHATASE NUDT8"/>
    <property type="match status" value="1"/>
</dbReference>
<name>A0A975XU83_9RHOO</name>
<keyword evidence="5" id="KW-0460">Magnesium</keyword>
<evidence type="ECO:0000256" key="7">
    <source>
        <dbReference type="SAM" id="MobiDB-lite"/>
    </source>
</evidence>
<dbReference type="GO" id="GO:0010945">
    <property type="term" value="F:coenzyme A diphosphatase activity"/>
    <property type="evidence" value="ECO:0007669"/>
    <property type="project" value="InterPro"/>
</dbReference>
<comment type="cofactor">
    <cofactor evidence="1">
        <name>Mn(2+)</name>
        <dbReference type="ChEBI" id="CHEBI:29035"/>
    </cofactor>
</comment>
<evidence type="ECO:0000256" key="2">
    <source>
        <dbReference type="ARBA" id="ARBA00001946"/>
    </source>
</evidence>
<feature type="compositionally biased region" description="Basic and acidic residues" evidence="7">
    <location>
        <begin position="90"/>
        <end position="102"/>
    </location>
</feature>
<keyword evidence="3" id="KW-0479">Metal-binding</keyword>
<dbReference type="AlphaFoldDB" id="A0A975XU83"/>
<dbReference type="InterPro" id="IPR000086">
    <property type="entry name" value="NUDIX_hydrolase_dom"/>
</dbReference>
<feature type="region of interest" description="Disordered" evidence="7">
    <location>
        <begin position="82"/>
        <end position="102"/>
    </location>
</feature>
<dbReference type="KEGG" id="aiq:Azoinq_11615"/>
<dbReference type="GO" id="GO:0000287">
    <property type="term" value="F:magnesium ion binding"/>
    <property type="evidence" value="ECO:0007669"/>
    <property type="project" value="InterPro"/>
</dbReference>
<dbReference type="PROSITE" id="PS01293">
    <property type="entry name" value="NUDIX_COA"/>
    <property type="match status" value="1"/>
</dbReference>
<keyword evidence="6" id="KW-0464">Manganese</keyword>